<dbReference type="AlphaFoldDB" id="A0A7I9ZPH0"/>
<evidence type="ECO:0000259" key="4">
    <source>
        <dbReference type="PROSITE" id="PS50893"/>
    </source>
</evidence>
<accession>A0A7I9ZPH0</accession>
<dbReference type="Gene3D" id="3.40.50.300">
    <property type="entry name" value="P-loop containing nucleotide triphosphate hydrolases"/>
    <property type="match status" value="1"/>
</dbReference>
<dbReference type="GO" id="GO:0005524">
    <property type="term" value="F:ATP binding"/>
    <property type="evidence" value="ECO:0007669"/>
    <property type="project" value="UniProtKB-KW"/>
</dbReference>
<gene>
    <name evidence="5" type="ORF">MHIP_34330</name>
</gene>
<protein>
    <submittedName>
        <fullName evidence="5">Nitrate ABC transporter ATP-binding protein</fullName>
    </submittedName>
</protein>
<dbReference type="GO" id="GO:0016887">
    <property type="term" value="F:ATP hydrolysis activity"/>
    <property type="evidence" value="ECO:0007669"/>
    <property type="project" value="InterPro"/>
</dbReference>
<evidence type="ECO:0000256" key="3">
    <source>
        <dbReference type="ARBA" id="ARBA00022840"/>
    </source>
</evidence>
<keyword evidence="2" id="KW-0547">Nucleotide-binding</keyword>
<dbReference type="PANTHER" id="PTHR42788">
    <property type="entry name" value="TAURINE IMPORT ATP-BINDING PROTEIN-RELATED"/>
    <property type="match status" value="1"/>
</dbReference>
<reference evidence="5 6" key="1">
    <citation type="journal article" date="2019" name="Emerg. Microbes Infect.">
        <title>Comprehensive subspecies identification of 175 nontuberculous mycobacteria species based on 7547 genomic profiles.</title>
        <authorList>
            <person name="Matsumoto Y."/>
            <person name="Kinjo T."/>
            <person name="Motooka D."/>
            <person name="Nabeya D."/>
            <person name="Jung N."/>
            <person name="Uechi K."/>
            <person name="Horii T."/>
            <person name="Iida T."/>
            <person name="Fujita J."/>
            <person name="Nakamura S."/>
        </authorList>
    </citation>
    <scope>NUCLEOTIDE SEQUENCE [LARGE SCALE GENOMIC DNA]</scope>
    <source>
        <strain evidence="5 6">JCM 30996</strain>
    </source>
</reference>
<comment type="caution">
    <text evidence="5">The sequence shown here is derived from an EMBL/GenBank/DDBJ whole genome shotgun (WGS) entry which is preliminary data.</text>
</comment>
<dbReference type="PROSITE" id="PS00211">
    <property type="entry name" value="ABC_TRANSPORTER_1"/>
    <property type="match status" value="1"/>
</dbReference>
<dbReference type="Pfam" id="PF00005">
    <property type="entry name" value="ABC_tran"/>
    <property type="match status" value="1"/>
</dbReference>
<dbReference type="InterPro" id="IPR003439">
    <property type="entry name" value="ABC_transporter-like_ATP-bd"/>
</dbReference>
<keyword evidence="1" id="KW-0813">Transport</keyword>
<dbReference type="Proteomes" id="UP000465304">
    <property type="component" value="Unassembled WGS sequence"/>
</dbReference>
<dbReference type="InterPro" id="IPR050166">
    <property type="entry name" value="ABC_transporter_ATP-bind"/>
</dbReference>
<dbReference type="EMBL" id="BLLB01000002">
    <property type="protein sequence ID" value="GFH02950.1"/>
    <property type="molecule type" value="Genomic_DNA"/>
</dbReference>
<evidence type="ECO:0000313" key="6">
    <source>
        <dbReference type="Proteomes" id="UP000465304"/>
    </source>
</evidence>
<dbReference type="SUPFAM" id="SSF52540">
    <property type="entry name" value="P-loop containing nucleoside triphosphate hydrolases"/>
    <property type="match status" value="1"/>
</dbReference>
<dbReference type="RefSeq" id="WP_163890275.1">
    <property type="nucleotide sequence ID" value="NZ_BLLB01000002.1"/>
</dbReference>
<proteinExistence type="predicted"/>
<evidence type="ECO:0000256" key="1">
    <source>
        <dbReference type="ARBA" id="ARBA00022448"/>
    </source>
</evidence>
<feature type="domain" description="ABC transporter" evidence="4">
    <location>
        <begin position="5"/>
        <end position="241"/>
    </location>
</feature>
<dbReference type="CDD" id="cd03293">
    <property type="entry name" value="ABC_NrtD_SsuB_transporters"/>
    <property type="match status" value="1"/>
</dbReference>
<evidence type="ECO:0000256" key="2">
    <source>
        <dbReference type="ARBA" id="ARBA00022741"/>
    </source>
</evidence>
<dbReference type="InterPro" id="IPR017871">
    <property type="entry name" value="ABC_transporter-like_CS"/>
</dbReference>
<dbReference type="InterPro" id="IPR027417">
    <property type="entry name" value="P-loop_NTPase"/>
</dbReference>
<dbReference type="PANTHER" id="PTHR42788:SF13">
    <property type="entry name" value="ALIPHATIC SULFONATES IMPORT ATP-BINDING PROTEIN SSUB"/>
    <property type="match status" value="1"/>
</dbReference>
<dbReference type="SMART" id="SM00382">
    <property type="entry name" value="AAA"/>
    <property type="match status" value="1"/>
</dbReference>
<organism evidence="5 6">
    <name type="scientific">Mycolicibacterium hippocampi</name>
    <dbReference type="NCBI Taxonomy" id="659824"/>
    <lineage>
        <taxon>Bacteria</taxon>
        <taxon>Bacillati</taxon>
        <taxon>Actinomycetota</taxon>
        <taxon>Actinomycetes</taxon>
        <taxon>Mycobacteriales</taxon>
        <taxon>Mycobacteriaceae</taxon>
        <taxon>Mycolicibacterium</taxon>
    </lineage>
</organism>
<keyword evidence="6" id="KW-1185">Reference proteome</keyword>
<sequence>MTDFLTITDLSYSYPGSAVPALSNVSLRVANGEFACIVGPSGCGKSTLLNILSGLATPTVGTVTIDGTPLVVDGVDQQVPRPRLGYLFQDPRLLPWRSVRKNIELALKAADVPRAEWRERTDRYLDLCEIGQFAENWPGSLSGGQRQRVAIARALAIEPACVLLDEPFSALDEVTGRSLRGKLLELWAKAGQTFIFITHSIREAVFLADHVYVMAPGPGRVLERVTIDIPRPRRYESAAIAQVEGNMIDSVLQYWTTDDNSGSAA</sequence>
<name>A0A7I9ZPH0_9MYCO</name>
<keyword evidence="3 5" id="KW-0067">ATP-binding</keyword>
<evidence type="ECO:0000313" key="5">
    <source>
        <dbReference type="EMBL" id="GFH02950.1"/>
    </source>
</evidence>
<dbReference type="InterPro" id="IPR003593">
    <property type="entry name" value="AAA+_ATPase"/>
</dbReference>
<dbReference type="PROSITE" id="PS50893">
    <property type="entry name" value="ABC_TRANSPORTER_2"/>
    <property type="match status" value="1"/>
</dbReference>